<comment type="similarity">
    <text evidence="8">Belongs to the TonB-dependent receptor family.</text>
</comment>
<dbReference type="OrthoDB" id="9768177at2"/>
<feature type="domain" description="TonB-dependent receptor plug" evidence="9">
    <location>
        <begin position="138"/>
        <end position="255"/>
    </location>
</feature>
<dbReference type="Proteomes" id="UP000294752">
    <property type="component" value="Unassembled WGS sequence"/>
</dbReference>
<comment type="caution">
    <text evidence="10">The sequence shown here is derived from an EMBL/GenBank/DDBJ whole genome shotgun (WGS) entry which is preliminary data.</text>
</comment>
<dbReference type="Gene3D" id="2.170.130.10">
    <property type="entry name" value="TonB-dependent receptor, plug domain"/>
    <property type="match status" value="1"/>
</dbReference>
<keyword evidence="6 8" id="KW-0472">Membrane</keyword>
<comment type="subcellular location">
    <subcellularLocation>
        <location evidence="1 8">Cell outer membrane</location>
        <topology evidence="1 8">Multi-pass membrane protein</topology>
    </subcellularLocation>
</comment>
<evidence type="ECO:0000256" key="6">
    <source>
        <dbReference type="ARBA" id="ARBA00023136"/>
    </source>
</evidence>
<protein>
    <submittedName>
        <fullName evidence="10">TonB-linked SusC/RagA family outer membrane protein</fullName>
    </submittedName>
</protein>
<sequence length="1083" mass="120850">MSFNSIFKSRLLWRGLGLFCPVLIMMPQGEILAFAKPAEMASVSARFVNITGKILDGQGRPVIGATVTIKGTNTSTQSDETGVFRLNAPPGSEMLVVSFVGFETQEVAINGRTTIEVTMEPVAAIDEVVVVGYGTQKKEHLTGAIQTIKAEEIEDIPVTNVGAALRGRLVGVGVSGGINRPGQPANINIRNAYTVSKDGGTTQPLYVIDGVIQITSQGVPDNTFFNTLVPSEIETITFVKDAAAAVYGSRGANGVVIVTTKRGKTGEPRISYSGSYALNDESFRPKMMSAYDFGRYMNIMNGPYGADLPYEENNFFSPDELEHFKTIDHDWLDAAWSPSHLTQHALNASGGTEKATYFAGVSYQEQNGNLSTVDYSRWNFRAGADVKVSNALKAGIQVSGNYSNNIKTYNKISGENDDNDYRTLVSKPRYIPMYIDGYPVRGPGANDLSQYHFFEIDKYNNVSDRKGQAMTVNFFAEYQVPYVDGLSARFSYGRNFESSNTQRIGGRYDLYTFNMGGEHNHIYDGATVDRAINVKNDDRISFINTNGRSQQMNFNLNYNRKIGLHEVTALFSVERAESESGQENVMRDQPLQNNNGQFNTAFGEISGTTFAYESGSLGYIGRLNYAYDDKYLAEVLYRSDASTRFAPENYWGNFYSTSVGWVLSRENFFKADWVNFLKIRYSYGKLGTDDTRAWNWRQRYTFQNGQGAVFGGNGIAGTGLRMEASPNRNARWSDHYKQNFGIDANFLNNRLSVNADGYYNKGRNLLMELTANVPVTVGGTIASENFGAIDTYGIEVSTGWNDKIGSDFNYGINLRFSWSDNKVIKGNFNQQDILLPWQPKPGQSSDNGMWGLDYLGMFRNQQDIDAYVSQYNIREVFGVQAENLQPGMLYYRDVRGTLQADGTFSGPDGIIDENDQIQLARRRDSHFGLGTTINLSYKGISLSMVVSGSLGGWAEHDGGARKKLNNSISRVYENMPAFWSDIYDPELNPTGRYPNPHWEDINLTPTSTFWQVNSFRMAMQSASLSYNLPKHVAEYANLNNARIIFSAMNPMTFYNPFNYRDPYTSFDVYPNLRTYSLGVNLTF</sequence>
<evidence type="ECO:0000259" key="9">
    <source>
        <dbReference type="Pfam" id="PF07715"/>
    </source>
</evidence>
<dbReference type="SUPFAM" id="SSF56935">
    <property type="entry name" value="Porins"/>
    <property type="match status" value="1"/>
</dbReference>
<accession>A0A4R7CSS2</accession>
<dbReference type="GO" id="GO:0044718">
    <property type="term" value="P:siderophore transmembrane transport"/>
    <property type="evidence" value="ECO:0007669"/>
    <property type="project" value="TreeGrafter"/>
</dbReference>
<dbReference type="Gene3D" id="2.60.40.1120">
    <property type="entry name" value="Carboxypeptidase-like, regulatory domain"/>
    <property type="match status" value="1"/>
</dbReference>
<dbReference type="SUPFAM" id="SSF49464">
    <property type="entry name" value="Carboxypeptidase regulatory domain-like"/>
    <property type="match status" value="1"/>
</dbReference>
<evidence type="ECO:0000313" key="11">
    <source>
        <dbReference type="Proteomes" id="UP000294752"/>
    </source>
</evidence>
<dbReference type="InterPro" id="IPR023996">
    <property type="entry name" value="TonB-dep_OMP_SusC/RagA"/>
</dbReference>
<gene>
    <name evidence="10" type="ORF">B0I21_10977</name>
</gene>
<evidence type="ECO:0000256" key="4">
    <source>
        <dbReference type="ARBA" id="ARBA00022692"/>
    </source>
</evidence>
<keyword evidence="11" id="KW-1185">Reference proteome</keyword>
<proteinExistence type="inferred from homology"/>
<dbReference type="Pfam" id="PF13715">
    <property type="entry name" value="CarbopepD_reg_2"/>
    <property type="match status" value="1"/>
</dbReference>
<keyword evidence="4 8" id="KW-0812">Transmembrane</keyword>
<dbReference type="EMBL" id="SNZV01000009">
    <property type="protein sequence ID" value="TDS10312.1"/>
    <property type="molecule type" value="Genomic_DNA"/>
</dbReference>
<dbReference type="GO" id="GO:0015344">
    <property type="term" value="F:siderophore uptake transmembrane transporter activity"/>
    <property type="evidence" value="ECO:0007669"/>
    <property type="project" value="TreeGrafter"/>
</dbReference>
<keyword evidence="2 8" id="KW-0813">Transport</keyword>
<dbReference type="PANTHER" id="PTHR30069:SF29">
    <property type="entry name" value="HEMOGLOBIN AND HEMOGLOBIN-HAPTOGLOBIN-BINDING PROTEIN 1-RELATED"/>
    <property type="match status" value="1"/>
</dbReference>
<keyword evidence="3 8" id="KW-1134">Transmembrane beta strand</keyword>
<evidence type="ECO:0000313" key="10">
    <source>
        <dbReference type="EMBL" id="TDS10312.1"/>
    </source>
</evidence>
<organism evidence="10 11">
    <name type="scientific">Sphingobacterium paludis</name>
    <dbReference type="NCBI Taxonomy" id="1476465"/>
    <lineage>
        <taxon>Bacteria</taxon>
        <taxon>Pseudomonadati</taxon>
        <taxon>Bacteroidota</taxon>
        <taxon>Sphingobacteriia</taxon>
        <taxon>Sphingobacteriales</taxon>
        <taxon>Sphingobacteriaceae</taxon>
        <taxon>Sphingobacterium</taxon>
    </lineage>
</organism>
<keyword evidence="7 8" id="KW-0998">Cell outer membrane</keyword>
<dbReference type="Gene3D" id="2.40.170.20">
    <property type="entry name" value="TonB-dependent receptor, beta-barrel domain"/>
    <property type="match status" value="1"/>
</dbReference>
<dbReference type="InterPro" id="IPR037066">
    <property type="entry name" value="Plug_dom_sf"/>
</dbReference>
<dbReference type="InterPro" id="IPR012910">
    <property type="entry name" value="Plug_dom"/>
</dbReference>
<dbReference type="GO" id="GO:0009279">
    <property type="term" value="C:cell outer membrane"/>
    <property type="evidence" value="ECO:0007669"/>
    <property type="project" value="UniProtKB-SubCell"/>
</dbReference>
<dbReference type="InterPro" id="IPR036942">
    <property type="entry name" value="Beta-barrel_TonB_sf"/>
</dbReference>
<dbReference type="InterPro" id="IPR008969">
    <property type="entry name" value="CarboxyPept-like_regulatory"/>
</dbReference>
<dbReference type="PROSITE" id="PS52016">
    <property type="entry name" value="TONB_DEPENDENT_REC_3"/>
    <property type="match status" value="1"/>
</dbReference>
<evidence type="ECO:0000256" key="3">
    <source>
        <dbReference type="ARBA" id="ARBA00022452"/>
    </source>
</evidence>
<dbReference type="NCBIfam" id="TIGR04057">
    <property type="entry name" value="SusC_RagA_signa"/>
    <property type="match status" value="1"/>
</dbReference>
<dbReference type="PANTHER" id="PTHR30069">
    <property type="entry name" value="TONB-DEPENDENT OUTER MEMBRANE RECEPTOR"/>
    <property type="match status" value="1"/>
</dbReference>
<evidence type="ECO:0000256" key="1">
    <source>
        <dbReference type="ARBA" id="ARBA00004571"/>
    </source>
</evidence>
<evidence type="ECO:0000256" key="2">
    <source>
        <dbReference type="ARBA" id="ARBA00022448"/>
    </source>
</evidence>
<dbReference type="InterPro" id="IPR039426">
    <property type="entry name" value="TonB-dep_rcpt-like"/>
</dbReference>
<dbReference type="AlphaFoldDB" id="A0A4R7CSS2"/>
<evidence type="ECO:0000256" key="5">
    <source>
        <dbReference type="ARBA" id="ARBA00022729"/>
    </source>
</evidence>
<keyword evidence="5" id="KW-0732">Signal</keyword>
<name>A0A4R7CSS2_9SPHI</name>
<evidence type="ECO:0000256" key="8">
    <source>
        <dbReference type="PROSITE-ProRule" id="PRU01360"/>
    </source>
</evidence>
<dbReference type="NCBIfam" id="TIGR04056">
    <property type="entry name" value="OMP_RagA_SusC"/>
    <property type="match status" value="1"/>
</dbReference>
<reference evidence="10 11" key="1">
    <citation type="submission" date="2019-03" db="EMBL/GenBank/DDBJ databases">
        <title>Genomic Encyclopedia of Type Strains, Phase III (KMG-III): the genomes of soil and plant-associated and newly described type strains.</title>
        <authorList>
            <person name="Whitman W."/>
        </authorList>
    </citation>
    <scope>NUCLEOTIDE SEQUENCE [LARGE SCALE GENOMIC DNA]</scope>
    <source>
        <strain evidence="10 11">CGMCC 1.12801</strain>
    </source>
</reference>
<dbReference type="RefSeq" id="WP_133641645.1">
    <property type="nucleotide sequence ID" value="NZ_SNZV01000009.1"/>
</dbReference>
<dbReference type="Pfam" id="PF07715">
    <property type="entry name" value="Plug"/>
    <property type="match status" value="1"/>
</dbReference>
<evidence type="ECO:0000256" key="7">
    <source>
        <dbReference type="ARBA" id="ARBA00023237"/>
    </source>
</evidence>
<dbReference type="InterPro" id="IPR023997">
    <property type="entry name" value="TonB-dep_OMP_SusC/RagA_CS"/>
</dbReference>